<organism evidence="6 7">
    <name type="scientific">Hippocampus comes</name>
    <name type="common">Tiger tail seahorse</name>
    <dbReference type="NCBI Taxonomy" id="109280"/>
    <lineage>
        <taxon>Eukaryota</taxon>
        <taxon>Metazoa</taxon>
        <taxon>Chordata</taxon>
        <taxon>Craniata</taxon>
        <taxon>Vertebrata</taxon>
        <taxon>Euteleostomi</taxon>
        <taxon>Actinopterygii</taxon>
        <taxon>Neopterygii</taxon>
        <taxon>Teleostei</taxon>
        <taxon>Neoteleostei</taxon>
        <taxon>Acanthomorphata</taxon>
        <taxon>Syngnathiaria</taxon>
        <taxon>Syngnathiformes</taxon>
        <taxon>Syngnathoidei</taxon>
        <taxon>Syngnathidae</taxon>
        <taxon>Hippocampus</taxon>
    </lineage>
</organism>
<dbReference type="RefSeq" id="XP_019715955.1">
    <property type="nucleotide sequence ID" value="XM_019860396.1"/>
</dbReference>
<evidence type="ECO:0000256" key="1">
    <source>
        <dbReference type="ARBA" id="ARBA00006484"/>
    </source>
</evidence>
<dbReference type="PANTHER" id="PTHR43963">
    <property type="entry name" value="CARBONYL REDUCTASE 1-RELATED"/>
    <property type="match status" value="1"/>
</dbReference>
<keyword evidence="7" id="KW-1185">Reference proteome</keyword>
<dbReference type="GeneID" id="109510228"/>
<dbReference type="OrthoDB" id="7289984at2759"/>
<evidence type="ECO:0000256" key="3">
    <source>
        <dbReference type="ARBA" id="ARBA00023002"/>
    </source>
</evidence>
<comment type="similarity">
    <text evidence="1 5">Belongs to the short-chain dehydrogenases/reductases (SDR) family.</text>
</comment>
<dbReference type="PRINTS" id="PR00081">
    <property type="entry name" value="GDHRDH"/>
</dbReference>
<evidence type="ECO:0000313" key="7">
    <source>
        <dbReference type="Proteomes" id="UP000264820"/>
    </source>
</evidence>
<dbReference type="PROSITE" id="PS00061">
    <property type="entry name" value="ADH_SHORT"/>
    <property type="match status" value="1"/>
</dbReference>
<evidence type="ECO:0000256" key="5">
    <source>
        <dbReference type="RuleBase" id="RU000363"/>
    </source>
</evidence>
<name>A0A3Q2YRN9_HIPCM</name>
<dbReference type="InterPro" id="IPR020904">
    <property type="entry name" value="Sc_DH/Rdtase_CS"/>
</dbReference>
<dbReference type="Ensembl" id="ENSHCOT00000028354.1">
    <property type="protein sequence ID" value="ENSHCOP00000016157.1"/>
    <property type="gene ID" value="ENSHCOG00000019884.1"/>
</dbReference>
<sequence length="315" mass="33921">MFFRVCALRLRTSTGCTCISSSGGFQQILSSLHTTTTITEMSSKVAVVTGGNKGIGKAIVQALCKDFQGDVYLTARDEGRGKEAVASLSAEGLKAIFHQLDINDVGSIRKAADFFKQKYGGVDVLVNNAAIAFKVNDTAPFATQADVTLRTNYFATRDMLTHFLPLIKAGGRVVNVSSSSGVRSLHKCSEELQKRFRSEDISEDELTTLMTRFVELAKNGQHKEGGWPETAYGVSKIGVTTLSMIHARRLSKERPDDQILVNACCPGWVRTDMAGPKATKSPAEGAETPVFLALLPAGASAPHGKFVSDKAVQAW</sequence>
<dbReference type="SUPFAM" id="SSF51735">
    <property type="entry name" value="NAD(P)-binding Rossmann-fold domains"/>
    <property type="match status" value="1"/>
</dbReference>
<dbReference type="CDD" id="cd05324">
    <property type="entry name" value="carb_red_PTCR-like_SDR_c"/>
    <property type="match status" value="1"/>
</dbReference>
<reference evidence="6" key="1">
    <citation type="submission" date="2025-08" db="UniProtKB">
        <authorList>
            <consortium name="Ensembl"/>
        </authorList>
    </citation>
    <scope>IDENTIFICATION</scope>
</reference>
<keyword evidence="3" id="KW-0560">Oxidoreductase</keyword>
<dbReference type="Pfam" id="PF00106">
    <property type="entry name" value="adh_short"/>
    <property type="match status" value="1"/>
</dbReference>
<dbReference type="EC" id="1.1.1.184" evidence="4"/>
<proteinExistence type="inferred from homology"/>
<accession>A0A3Q2YRN9</accession>
<dbReference type="AlphaFoldDB" id="A0A3Q2YRN9"/>
<dbReference type="Proteomes" id="UP000264820">
    <property type="component" value="Unplaced"/>
</dbReference>
<reference evidence="6" key="2">
    <citation type="submission" date="2025-09" db="UniProtKB">
        <authorList>
            <consortium name="Ensembl"/>
        </authorList>
    </citation>
    <scope>IDENTIFICATION</scope>
</reference>
<keyword evidence="2" id="KW-0521">NADP</keyword>
<dbReference type="InterPro" id="IPR045313">
    <property type="entry name" value="CBR1-like"/>
</dbReference>
<dbReference type="InterPro" id="IPR036291">
    <property type="entry name" value="NAD(P)-bd_dom_sf"/>
</dbReference>
<dbReference type="KEGG" id="hcq:109510228"/>
<protein>
    <recommendedName>
        <fullName evidence="4">carbonyl reductase (NADPH)</fullName>
        <ecNumber evidence="4">1.1.1.184</ecNumber>
    </recommendedName>
</protein>
<dbReference type="Gene3D" id="3.40.50.720">
    <property type="entry name" value="NAD(P)-binding Rossmann-like Domain"/>
    <property type="match status" value="1"/>
</dbReference>
<evidence type="ECO:0000256" key="2">
    <source>
        <dbReference type="ARBA" id="ARBA00022857"/>
    </source>
</evidence>
<dbReference type="GO" id="GO:0004090">
    <property type="term" value="F:carbonyl reductase (NADPH) activity"/>
    <property type="evidence" value="ECO:0007669"/>
    <property type="project" value="UniProtKB-EC"/>
</dbReference>
<dbReference type="InterPro" id="IPR002347">
    <property type="entry name" value="SDR_fam"/>
</dbReference>
<dbReference type="OMA" id="YWANDSV"/>
<dbReference type="PANTHER" id="PTHR43963:SF4">
    <property type="entry name" value="CARBONYL REDUCTASE (NADPH)"/>
    <property type="match status" value="1"/>
</dbReference>
<evidence type="ECO:0000256" key="4">
    <source>
        <dbReference type="ARBA" id="ARBA00026118"/>
    </source>
</evidence>
<evidence type="ECO:0000313" key="6">
    <source>
        <dbReference type="Ensembl" id="ENSHCOP00000016157.1"/>
    </source>
</evidence>
<dbReference type="STRING" id="109280.ENSHCOP00000016157"/>
<dbReference type="GeneTree" id="ENSGT00510000046499"/>
<dbReference type="PRINTS" id="PR00080">
    <property type="entry name" value="SDRFAMILY"/>
</dbReference>